<feature type="domain" description="OmpA-like" evidence="7">
    <location>
        <begin position="305"/>
        <end position="420"/>
    </location>
</feature>
<dbReference type="InterPro" id="IPR006665">
    <property type="entry name" value="OmpA-like"/>
</dbReference>
<proteinExistence type="predicted"/>
<protein>
    <submittedName>
        <fullName evidence="8">OmpA family protein</fullName>
    </submittedName>
</protein>
<comment type="caution">
    <text evidence="8">The sequence shown here is derived from an EMBL/GenBank/DDBJ whole genome shotgun (WGS) entry which is preliminary data.</text>
</comment>
<feature type="compositionally biased region" description="Low complexity" evidence="5">
    <location>
        <begin position="75"/>
        <end position="85"/>
    </location>
</feature>
<sequence length="420" mass="46911">MKIKNCSIALLLLLGTQICNAQLIDKLKKKAERAAERTVERRVERETEKKTDQAMDSVFGSDKKKTKKEKKSSKESSGSSSSSTKKGQDIVTGSSFFPNGDILFSDDFNQDNFGDFPANWDTNSGGEVIKVGQNKAFKLNPNGTYSAKTNKLPENYALEFDLVTENLDYKGLSGSQFGINFSSEQTLNRPKNGGKFSFSLWKGSTVCNQINVQNWGKTNAKIDNNIPFKMQEKFNTTTHFTVVVNGNRLRVFIDNEKAIDLPSFLSNNFGNYIQFYLKGTDPKENHIAAIANVKITEEGEDLRSLILKGGFSTTKILFDSGSDKIKKESYEFLDKMAKVLQDDKTLRLNIIGHTDSDGDSVKNMTLSKSRAAAVMNYFIDNKGLDKARFMFQGRGENEPVAENNSAAGKAKNRRVEFQKI</sequence>
<comment type="subcellular location">
    <subcellularLocation>
        <location evidence="1">Cell outer membrane</location>
    </subcellularLocation>
</comment>
<evidence type="ECO:0000313" key="9">
    <source>
        <dbReference type="Proteomes" id="UP000431264"/>
    </source>
</evidence>
<feature type="chain" id="PRO_5026121268" evidence="6">
    <location>
        <begin position="22"/>
        <end position="420"/>
    </location>
</feature>
<dbReference type="PANTHER" id="PTHR30329:SF21">
    <property type="entry name" value="LIPOPROTEIN YIAD-RELATED"/>
    <property type="match status" value="1"/>
</dbReference>
<dbReference type="Proteomes" id="UP000431264">
    <property type="component" value="Unassembled WGS sequence"/>
</dbReference>
<dbReference type="Gene3D" id="2.60.120.560">
    <property type="entry name" value="Exo-inulinase, domain 1"/>
    <property type="match status" value="1"/>
</dbReference>
<keyword evidence="2 4" id="KW-0472">Membrane</keyword>
<dbReference type="PROSITE" id="PS51123">
    <property type="entry name" value="OMPA_2"/>
    <property type="match status" value="1"/>
</dbReference>
<dbReference type="InterPro" id="IPR036737">
    <property type="entry name" value="OmpA-like_sf"/>
</dbReference>
<dbReference type="InterPro" id="IPR006664">
    <property type="entry name" value="OMP_bac"/>
</dbReference>
<dbReference type="GO" id="GO:0009279">
    <property type="term" value="C:cell outer membrane"/>
    <property type="evidence" value="ECO:0007669"/>
    <property type="project" value="UniProtKB-SubCell"/>
</dbReference>
<dbReference type="PRINTS" id="PR01021">
    <property type="entry name" value="OMPADOMAIN"/>
</dbReference>
<evidence type="ECO:0000256" key="2">
    <source>
        <dbReference type="ARBA" id="ARBA00023136"/>
    </source>
</evidence>
<evidence type="ECO:0000313" key="8">
    <source>
        <dbReference type="EMBL" id="MVO10230.1"/>
    </source>
</evidence>
<evidence type="ECO:0000256" key="1">
    <source>
        <dbReference type="ARBA" id="ARBA00004442"/>
    </source>
</evidence>
<reference evidence="9" key="1">
    <citation type="submission" date="2019-05" db="EMBL/GenBank/DDBJ databases">
        <title>Flavobacterium profundi sp. nov., isolated from a deep-sea seamount.</title>
        <authorList>
            <person name="Zhang D.-C."/>
        </authorList>
    </citation>
    <scope>NUCLEOTIDE SEQUENCE [LARGE SCALE GENOMIC DNA]</scope>
    <source>
        <strain evidence="9">TP390</strain>
    </source>
</reference>
<dbReference type="OrthoDB" id="9800869at2"/>
<accession>A0A6I4ITN8</accession>
<dbReference type="InterPro" id="IPR050330">
    <property type="entry name" value="Bact_OuterMem_StrucFunc"/>
</dbReference>
<keyword evidence="3" id="KW-0998">Cell outer membrane</keyword>
<evidence type="ECO:0000256" key="6">
    <source>
        <dbReference type="SAM" id="SignalP"/>
    </source>
</evidence>
<dbReference type="Gene3D" id="3.30.1330.60">
    <property type="entry name" value="OmpA-like domain"/>
    <property type="match status" value="1"/>
</dbReference>
<evidence type="ECO:0000259" key="7">
    <source>
        <dbReference type="PROSITE" id="PS51123"/>
    </source>
</evidence>
<organism evidence="8 9">
    <name type="scientific">Flavobacterium profundi</name>
    <dbReference type="NCBI Taxonomy" id="1774945"/>
    <lineage>
        <taxon>Bacteria</taxon>
        <taxon>Pseudomonadati</taxon>
        <taxon>Bacteroidota</taxon>
        <taxon>Flavobacteriia</taxon>
        <taxon>Flavobacteriales</taxon>
        <taxon>Flavobacteriaceae</taxon>
        <taxon>Flavobacterium</taxon>
    </lineage>
</organism>
<evidence type="ECO:0000256" key="4">
    <source>
        <dbReference type="PROSITE-ProRule" id="PRU00473"/>
    </source>
</evidence>
<evidence type="ECO:0000256" key="5">
    <source>
        <dbReference type="SAM" id="MobiDB-lite"/>
    </source>
</evidence>
<dbReference type="Pfam" id="PF00691">
    <property type="entry name" value="OmpA"/>
    <property type="match status" value="1"/>
</dbReference>
<gene>
    <name evidence="8" type="ORF">GOQ30_13740</name>
</gene>
<dbReference type="CDD" id="cd07185">
    <property type="entry name" value="OmpA_C-like"/>
    <property type="match status" value="1"/>
</dbReference>
<dbReference type="AlphaFoldDB" id="A0A6I4ITN8"/>
<feature type="compositionally biased region" description="Basic and acidic residues" evidence="5">
    <location>
        <begin position="34"/>
        <end position="53"/>
    </location>
</feature>
<dbReference type="PANTHER" id="PTHR30329">
    <property type="entry name" value="STATOR ELEMENT OF FLAGELLAR MOTOR COMPLEX"/>
    <property type="match status" value="1"/>
</dbReference>
<dbReference type="EMBL" id="WQLW01000011">
    <property type="protein sequence ID" value="MVO10230.1"/>
    <property type="molecule type" value="Genomic_DNA"/>
</dbReference>
<keyword evidence="6" id="KW-0732">Signal</keyword>
<feature type="region of interest" description="Disordered" evidence="5">
    <location>
        <begin position="34"/>
        <end position="91"/>
    </location>
</feature>
<dbReference type="RefSeq" id="WP_140998659.1">
    <property type="nucleotide sequence ID" value="NZ_VDCZ01000011.1"/>
</dbReference>
<feature type="signal peptide" evidence="6">
    <location>
        <begin position="1"/>
        <end position="21"/>
    </location>
</feature>
<evidence type="ECO:0000256" key="3">
    <source>
        <dbReference type="ARBA" id="ARBA00023237"/>
    </source>
</evidence>
<name>A0A6I4ITN8_9FLAO</name>
<dbReference type="SUPFAM" id="SSF103088">
    <property type="entry name" value="OmpA-like"/>
    <property type="match status" value="1"/>
</dbReference>
<keyword evidence="9" id="KW-1185">Reference proteome</keyword>